<feature type="domain" description="UspA" evidence="3">
    <location>
        <begin position="5"/>
        <end position="144"/>
    </location>
</feature>
<sequence length="153" mass="17104">MQKQYKKILVAMDGSKEAERALKKAVHVAKRNDATLYIAHIVDMRAFETVSSYDETLATNAKKEADKALKQYIEYAHEHNFDKVETVIRIGVPKIVLSEDLPKELGIDLIMLGATGLNAMERILLGSVSSYVSIHAKSDVLVVRTDMDNKTVK</sequence>
<protein>
    <recommendedName>
        <fullName evidence="2">Universal stress protein</fullName>
    </recommendedName>
</protein>
<dbReference type="Gene3D" id="3.40.50.620">
    <property type="entry name" value="HUPs"/>
    <property type="match status" value="1"/>
</dbReference>
<name>A0ABY5NYF1_9ENTE</name>
<dbReference type="Pfam" id="PF00582">
    <property type="entry name" value="Usp"/>
    <property type="match status" value="1"/>
</dbReference>
<reference evidence="4" key="2">
    <citation type="submission" date="2022-08" db="EMBL/GenBank/DDBJ databases">
        <authorList>
            <person name="Poehlein A."/>
            <person name="Guzman J."/>
            <person name="Daniel R."/>
            <person name="Vilcinskas A."/>
        </authorList>
    </citation>
    <scope>NUCLEOTIDE SEQUENCE</scope>
    <source>
        <strain evidence="4">G314FT</strain>
    </source>
</reference>
<keyword evidence="2" id="KW-0963">Cytoplasm</keyword>
<dbReference type="EMBL" id="CP102451">
    <property type="protein sequence ID" value="UUV98685.1"/>
    <property type="molecule type" value="Genomic_DNA"/>
</dbReference>
<evidence type="ECO:0000313" key="4">
    <source>
        <dbReference type="EMBL" id="UUV98685.1"/>
    </source>
</evidence>
<comment type="similarity">
    <text evidence="1 2">Belongs to the universal stress protein A family.</text>
</comment>
<proteinExistence type="inferred from homology"/>
<dbReference type="InterPro" id="IPR006015">
    <property type="entry name" value="Universal_stress_UspA"/>
</dbReference>
<organism evidence="4 5">
    <name type="scientific">Vagococcus luciliae</name>
    <dbReference type="NCBI Taxonomy" id="2920380"/>
    <lineage>
        <taxon>Bacteria</taxon>
        <taxon>Bacillati</taxon>
        <taxon>Bacillota</taxon>
        <taxon>Bacilli</taxon>
        <taxon>Lactobacillales</taxon>
        <taxon>Enterococcaceae</taxon>
        <taxon>Vagococcus</taxon>
    </lineage>
</organism>
<dbReference type="InterPro" id="IPR014729">
    <property type="entry name" value="Rossmann-like_a/b/a_fold"/>
</dbReference>
<evidence type="ECO:0000256" key="1">
    <source>
        <dbReference type="ARBA" id="ARBA00008791"/>
    </source>
</evidence>
<dbReference type="PRINTS" id="PR01438">
    <property type="entry name" value="UNVRSLSTRESS"/>
</dbReference>
<gene>
    <name evidence="4" type="ORF">G314FT_08390</name>
</gene>
<accession>A0ABY5NYF1</accession>
<dbReference type="RefSeq" id="WP_257702189.1">
    <property type="nucleotide sequence ID" value="NZ_CP102451.1"/>
</dbReference>
<dbReference type="PIRSF" id="PIRSF006276">
    <property type="entry name" value="UspA"/>
    <property type="match status" value="1"/>
</dbReference>
<comment type="subcellular location">
    <subcellularLocation>
        <location evidence="2">Cytoplasm</location>
    </subcellularLocation>
</comment>
<dbReference type="PANTHER" id="PTHR46268">
    <property type="entry name" value="STRESS RESPONSE PROTEIN NHAX"/>
    <property type="match status" value="1"/>
</dbReference>
<keyword evidence="5" id="KW-1185">Reference proteome</keyword>
<dbReference type="InterPro" id="IPR006016">
    <property type="entry name" value="UspA"/>
</dbReference>
<evidence type="ECO:0000313" key="5">
    <source>
        <dbReference type="Proteomes" id="UP001058273"/>
    </source>
</evidence>
<dbReference type="CDD" id="cd00293">
    <property type="entry name" value="USP-like"/>
    <property type="match status" value="1"/>
</dbReference>
<evidence type="ECO:0000256" key="2">
    <source>
        <dbReference type="PIRNR" id="PIRNR006276"/>
    </source>
</evidence>
<evidence type="ECO:0000259" key="3">
    <source>
        <dbReference type="Pfam" id="PF00582"/>
    </source>
</evidence>
<reference evidence="4" key="1">
    <citation type="submission" date="2022-08" db="EMBL/GenBank/DDBJ databases">
        <title>Genome sequence of Vagococcus luciliae DSM 112651.</title>
        <authorList>
            <person name="Juan G."/>
            <person name="Anja P."/>
            <person name="Rolf D."/>
            <person name="Kampfer P."/>
            <person name="Vilcinskas A."/>
        </authorList>
    </citation>
    <scope>NUCLEOTIDE SEQUENCE</scope>
    <source>
        <strain evidence="4">G314FT</strain>
    </source>
</reference>
<dbReference type="SUPFAM" id="SSF52402">
    <property type="entry name" value="Adenine nucleotide alpha hydrolases-like"/>
    <property type="match status" value="1"/>
</dbReference>
<dbReference type="PANTHER" id="PTHR46268:SF6">
    <property type="entry name" value="UNIVERSAL STRESS PROTEIN UP12"/>
    <property type="match status" value="1"/>
</dbReference>
<dbReference type="Proteomes" id="UP001058273">
    <property type="component" value="Chromosome"/>
</dbReference>